<sequence>MAGGGAQFAGRPAADGGGTPVVTVPRVPAREAAEEELSRPEYQQSEPGLLQQAAEWFWDRVADLLDALPGGGAGSGTGVVVVTVLVVLLLAALVLRLGPVRRSSSTPGDVFADAALDAAGHRAAAERHAADGDWDTAVLERMRALVRSLEERAVLDPRPGRTADEAAAEAGRALPEHRDGLRGAARTFDDVCYGGRHADRDAYARLRDLDTAVQDTRPRLPGTAAHDRGGPA</sequence>
<feature type="region of interest" description="Disordered" evidence="1">
    <location>
        <begin position="1"/>
        <end position="46"/>
    </location>
</feature>
<comment type="caution">
    <text evidence="4">The sequence shown here is derived from an EMBL/GenBank/DDBJ whole genome shotgun (WGS) entry which is preliminary data.</text>
</comment>
<keyword evidence="5" id="KW-1185">Reference proteome</keyword>
<dbReference type="Pfam" id="PF13559">
    <property type="entry name" value="DUF4129"/>
    <property type="match status" value="1"/>
</dbReference>
<dbReference type="RefSeq" id="WP_344386121.1">
    <property type="nucleotide sequence ID" value="NZ_BAAATA010000055.1"/>
</dbReference>
<evidence type="ECO:0000313" key="4">
    <source>
        <dbReference type="EMBL" id="GAA2511090.1"/>
    </source>
</evidence>
<feature type="compositionally biased region" description="Basic and acidic residues" evidence="1">
    <location>
        <begin position="28"/>
        <end position="39"/>
    </location>
</feature>
<dbReference type="EMBL" id="BAAATA010000055">
    <property type="protein sequence ID" value="GAA2511090.1"/>
    <property type="molecule type" value="Genomic_DNA"/>
</dbReference>
<evidence type="ECO:0000259" key="3">
    <source>
        <dbReference type="Pfam" id="PF13559"/>
    </source>
</evidence>
<keyword evidence="2" id="KW-0472">Membrane</keyword>
<evidence type="ECO:0000313" key="5">
    <source>
        <dbReference type="Proteomes" id="UP001501358"/>
    </source>
</evidence>
<proteinExistence type="predicted"/>
<accession>A0ABP6A8F1</accession>
<evidence type="ECO:0000256" key="1">
    <source>
        <dbReference type="SAM" id="MobiDB-lite"/>
    </source>
</evidence>
<evidence type="ECO:0000256" key="2">
    <source>
        <dbReference type="SAM" id="Phobius"/>
    </source>
</evidence>
<feature type="transmembrane region" description="Helical" evidence="2">
    <location>
        <begin position="73"/>
        <end position="95"/>
    </location>
</feature>
<feature type="domain" description="Protein-glutamine gamma-glutamyltransferase-like C-terminal" evidence="3">
    <location>
        <begin position="141"/>
        <end position="210"/>
    </location>
</feature>
<gene>
    <name evidence="4" type="ORF">GCM10010406_54290</name>
</gene>
<name>A0ABP6A8F1_9ACTN</name>
<organism evidence="4 5">
    <name type="scientific">Streptomyces thermolineatus</name>
    <dbReference type="NCBI Taxonomy" id="44033"/>
    <lineage>
        <taxon>Bacteria</taxon>
        <taxon>Bacillati</taxon>
        <taxon>Actinomycetota</taxon>
        <taxon>Actinomycetes</taxon>
        <taxon>Kitasatosporales</taxon>
        <taxon>Streptomycetaceae</taxon>
        <taxon>Streptomyces</taxon>
    </lineage>
</organism>
<keyword evidence="2" id="KW-0812">Transmembrane</keyword>
<protein>
    <submittedName>
        <fullName evidence="4">DUF4129 domain-containing protein</fullName>
    </submittedName>
</protein>
<dbReference type="InterPro" id="IPR025403">
    <property type="entry name" value="TgpA-like_C"/>
</dbReference>
<dbReference type="Proteomes" id="UP001501358">
    <property type="component" value="Unassembled WGS sequence"/>
</dbReference>
<reference evidence="5" key="1">
    <citation type="journal article" date="2019" name="Int. J. Syst. Evol. Microbiol.">
        <title>The Global Catalogue of Microorganisms (GCM) 10K type strain sequencing project: providing services to taxonomists for standard genome sequencing and annotation.</title>
        <authorList>
            <consortium name="The Broad Institute Genomics Platform"/>
            <consortium name="The Broad Institute Genome Sequencing Center for Infectious Disease"/>
            <person name="Wu L."/>
            <person name="Ma J."/>
        </authorList>
    </citation>
    <scope>NUCLEOTIDE SEQUENCE [LARGE SCALE GENOMIC DNA]</scope>
    <source>
        <strain evidence="5">JCM 6307</strain>
    </source>
</reference>
<keyword evidence="2" id="KW-1133">Transmembrane helix</keyword>